<accession>A0ABZ1YK44</accession>
<feature type="transmembrane region" description="Helical" evidence="2">
    <location>
        <begin position="187"/>
        <end position="209"/>
    </location>
</feature>
<gene>
    <name evidence="4" type="ORF">OG563_24065</name>
</gene>
<evidence type="ECO:0000313" key="5">
    <source>
        <dbReference type="Proteomes" id="UP001432062"/>
    </source>
</evidence>
<evidence type="ECO:0000259" key="3">
    <source>
        <dbReference type="Pfam" id="PF26527"/>
    </source>
</evidence>
<evidence type="ECO:0000313" key="4">
    <source>
        <dbReference type="EMBL" id="WUV42351.1"/>
    </source>
</evidence>
<keyword evidence="2" id="KW-0812">Transmembrane</keyword>
<keyword evidence="5" id="KW-1185">Reference proteome</keyword>
<dbReference type="InterPro" id="IPR058489">
    <property type="entry name" value="DUF8176"/>
</dbReference>
<feature type="region of interest" description="Disordered" evidence="1">
    <location>
        <begin position="212"/>
        <end position="254"/>
    </location>
</feature>
<feature type="domain" description="DUF8176" evidence="3">
    <location>
        <begin position="232"/>
        <end position="350"/>
    </location>
</feature>
<feature type="compositionally biased region" description="Low complexity" evidence="1">
    <location>
        <begin position="32"/>
        <end position="46"/>
    </location>
</feature>
<evidence type="ECO:0000256" key="1">
    <source>
        <dbReference type="SAM" id="MobiDB-lite"/>
    </source>
</evidence>
<feature type="compositionally biased region" description="Basic and acidic residues" evidence="1">
    <location>
        <begin position="1"/>
        <end position="16"/>
    </location>
</feature>
<dbReference type="RefSeq" id="WP_327095652.1">
    <property type="nucleotide sequence ID" value="NZ_CP109149.1"/>
</dbReference>
<dbReference type="Pfam" id="PF26527">
    <property type="entry name" value="DUF8176"/>
    <property type="match status" value="1"/>
</dbReference>
<feature type="compositionally biased region" description="Pro residues" evidence="1">
    <location>
        <begin position="93"/>
        <end position="103"/>
    </location>
</feature>
<sequence length="354" mass="37727">MGSEGDGRDNESDRTGSEFGPPLDDFGPPVSEFGPPVGEFGPPTGEQARPQWSVPEPGTDHPELIWRPADEPPTVPPPPPQYRAPDTTVFGDAPPPPPRQPEPPTRRPEPPVEPDPSEATVRHATPAAGQRDTWWNSPTESGGVPKPPSEPSGLSWADDPIAKRLAPKLISDTITATPNRHSSRGRWIALGVLAAIVVVLALVVTFVAVSRDDNGSPKAAPPAPPSTSAALSCPASKDGKVTRGNGQGDTSSGPGAILGFQYEFYVDRNGERARRFVAPDAENVSTAEVIQQAINEQIPVGTTHCLRIAESAADTFEVDLTEHRPDGTTNVYRQTIITVVRDGKTVIFAIRERA</sequence>
<feature type="region of interest" description="Disordered" evidence="1">
    <location>
        <begin position="1"/>
        <end position="157"/>
    </location>
</feature>
<reference evidence="4" key="1">
    <citation type="submission" date="2022-10" db="EMBL/GenBank/DDBJ databases">
        <title>The complete genomes of actinobacterial strains from the NBC collection.</title>
        <authorList>
            <person name="Joergensen T.S."/>
            <person name="Alvarez Arevalo M."/>
            <person name="Sterndorff E.B."/>
            <person name="Faurdal D."/>
            <person name="Vuksanovic O."/>
            <person name="Mourched A.-S."/>
            <person name="Charusanti P."/>
            <person name="Shaw S."/>
            <person name="Blin K."/>
            <person name="Weber T."/>
        </authorList>
    </citation>
    <scope>NUCLEOTIDE SEQUENCE</scope>
    <source>
        <strain evidence="4">NBC_01482</strain>
    </source>
</reference>
<evidence type="ECO:0000256" key="2">
    <source>
        <dbReference type="SAM" id="Phobius"/>
    </source>
</evidence>
<dbReference type="Proteomes" id="UP001432062">
    <property type="component" value="Chromosome"/>
</dbReference>
<feature type="compositionally biased region" description="Basic and acidic residues" evidence="1">
    <location>
        <begin position="58"/>
        <end position="70"/>
    </location>
</feature>
<name>A0ABZ1YK44_9NOCA</name>
<keyword evidence="2" id="KW-1133">Transmembrane helix</keyword>
<keyword evidence="2" id="KW-0472">Membrane</keyword>
<feature type="compositionally biased region" description="Low complexity" evidence="1">
    <location>
        <begin position="226"/>
        <end position="236"/>
    </location>
</feature>
<proteinExistence type="predicted"/>
<organism evidence="4 5">
    <name type="scientific">Nocardia vinacea</name>
    <dbReference type="NCBI Taxonomy" id="96468"/>
    <lineage>
        <taxon>Bacteria</taxon>
        <taxon>Bacillati</taxon>
        <taxon>Actinomycetota</taxon>
        <taxon>Actinomycetes</taxon>
        <taxon>Mycobacteriales</taxon>
        <taxon>Nocardiaceae</taxon>
        <taxon>Nocardia</taxon>
    </lineage>
</organism>
<feature type="compositionally biased region" description="Pro residues" evidence="1">
    <location>
        <begin position="71"/>
        <end position="82"/>
    </location>
</feature>
<protein>
    <recommendedName>
        <fullName evidence="3">DUF8176 domain-containing protein</fullName>
    </recommendedName>
</protein>
<dbReference type="EMBL" id="CP109441">
    <property type="protein sequence ID" value="WUV42351.1"/>
    <property type="molecule type" value="Genomic_DNA"/>
</dbReference>